<evidence type="ECO:0008006" key="4">
    <source>
        <dbReference type="Google" id="ProtNLM"/>
    </source>
</evidence>
<evidence type="ECO:0000313" key="2">
    <source>
        <dbReference type="EMBL" id="KIW54552.1"/>
    </source>
</evidence>
<keyword evidence="3" id="KW-1185">Reference proteome</keyword>
<protein>
    <recommendedName>
        <fullName evidence="4">Transmembrane protein</fullName>
    </recommendedName>
</protein>
<evidence type="ECO:0000313" key="3">
    <source>
        <dbReference type="Proteomes" id="UP000054342"/>
    </source>
</evidence>
<dbReference type="GeneID" id="25328812"/>
<dbReference type="Proteomes" id="UP000054342">
    <property type="component" value="Unassembled WGS sequence"/>
</dbReference>
<keyword evidence="1" id="KW-0732">Signal</keyword>
<feature type="chain" id="PRO_5002240057" description="Transmembrane protein" evidence="1">
    <location>
        <begin position="22"/>
        <end position="214"/>
    </location>
</feature>
<sequence>MRLCLQSFTATLLAVSTLVTADGLPNGLTTASQTHRRDNNSTIDTPSLQEDLAESIDAIHQVLSTAGIGQVDDDYAKAIDAANELQPVLGSWATASDFDLDAWAAMIQACAAVDSCEIIDVPTGKPVDLSKLLGDGKHGRRDRAKVLTLVGSAVLVTAGVALIVVTGGLAAPAEIAAASLVAGGLASMEVTGVTADVKEKTVTMVLSFVKDNFQ</sequence>
<accession>A0A0D2CWM7</accession>
<dbReference type="EMBL" id="KN847320">
    <property type="protein sequence ID" value="KIW54552.1"/>
    <property type="molecule type" value="Genomic_DNA"/>
</dbReference>
<dbReference type="AlphaFoldDB" id="A0A0D2CWM7"/>
<reference evidence="2 3" key="1">
    <citation type="submission" date="2015-01" db="EMBL/GenBank/DDBJ databases">
        <title>The Genome Sequence of Exophiala xenobiotica CBS118157.</title>
        <authorList>
            <consortium name="The Broad Institute Genomics Platform"/>
            <person name="Cuomo C."/>
            <person name="de Hoog S."/>
            <person name="Gorbushina A."/>
            <person name="Stielow B."/>
            <person name="Teixiera M."/>
            <person name="Abouelleil A."/>
            <person name="Chapman S.B."/>
            <person name="Priest M."/>
            <person name="Young S.K."/>
            <person name="Wortman J."/>
            <person name="Nusbaum C."/>
            <person name="Birren B."/>
        </authorList>
    </citation>
    <scope>NUCLEOTIDE SEQUENCE [LARGE SCALE GENOMIC DNA]</scope>
    <source>
        <strain evidence="2 3">CBS 118157</strain>
    </source>
</reference>
<dbReference type="RefSeq" id="XP_013315136.1">
    <property type="nucleotide sequence ID" value="XM_013459682.1"/>
</dbReference>
<dbReference type="HOGENOM" id="CLU_1288915_0_0_1"/>
<organism evidence="2 3">
    <name type="scientific">Exophiala xenobiotica</name>
    <dbReference type="NCBI Taxonomy" id="348802"/>
    <lineage>
        <taxon>Eukaryota</taxon>
        <taxon>Fungi</taxon>
        <taxon>Dikarya</taxon>
        <taxon>Ascomycota</taxon>
        <taxon>Pezizomycotina</taxon>
        <taxon>Eurotiomycetes</taxon>
        <taxon>Chaetothyriomycetidae</taxon>
        <taxon>Chaetothyriales</taxon>
        <taxon>Herpotrichiellaceae</taxon>
        <taxon>Exophiala</taxon>
    </lineage>
</organism>
<name>A0A0D2CWM7_9EURO</name>
<feature type="signal peptide" evidence="1">
    <location>
        <begin position="1"/>
        <end position="21"/>
    </location>
</feature>
<gene>
    <name evidence="2" type="ORF">PV05_06904</name>
</gene>
<evidence type="ECO:0000256" key="1">
    <source>
        <dbReference type="SAM" id="SignalP"/>
    </source>
</evidence>
<proteinExistence type="predicted"/>